<evidence type="ECO:0000256" key="7">
    <source>
        <dbReference type="SAM" id="SignalP"/>
    </source>
</evidence>
<evidence type="ECO:0000313" key="10">
    <source>
        <dbReference type="Proteomes" id="UP000287547"/>
    </source>
</evidence>
<keyword evidence="4" id="KW-0378">Hydrolase</keyword>
<evidence type="ECO:0000256" key="6">
    <source>
        <dbReference type="SAM" id="MobiDB-lite"/>
    </source>
</evidence>
<organism evidence="9 10">
    <name type="scientific">Kibdelosporangium aridum</name>
    <dbReference type="NCBI Taxonomy" id="2030"/>
    <lineage>
        <taxon>Bacteria</taxon>
        <taxon>Bacillati</taxon>
        <taxon>Actinomycetota</taxon>
        <taxon>Actinomycetes</taxon>
        <taxon>Pseudonocardiales</taxon>
        <taxon>Pseudonocardiaceae</taxon>
        <taxon>Kibdelosporangium</taxon>
    </lineage>
</organism>
<dbReference type="InterPro" id="IPR036962">
    <property type="entry name" value="Glyco_hydro_3_N_sf"/>
</dbReference>
<proteinExistence type="inferred from homology"/>
<dbReference type="Pfam" id="PF00933">
    <property type="entry name" value="Glyco_hydro_3"/>
    <property type="match status" value="1"/>
</dbReference>
<evidence type="ECO:0000256" key="1">
    <source>
        <dbReference type="ARBA" id="ARBA00001231"/>
    </source>
</evidence>
<evidence type="ECO:0000256" key="2">
    <source>
        <dbReference type="ARBA" id="ARBA00005336"/>
    </source>
</evidence>
<dbReference type="InterPro" id="IPR050226">
    <property type="entry name" value="NagZ_Beta-hexosaminidase"/>
</dbReference>
<evidence type="ECO:0000256" key="4">
    <source>
        <dbReference type="ARBA" id="ARBA00022801"/>
    </source>
</evidence>
<dbReference type="PANTHER" id="PTHR30480:SF13">
    <property type="entry name" value="BETA-HEXOSAMINIDASE"/>
    <property type="match status" value="1"/>
</dbReference>
<gene>
    <name evidence="9" type="ORF">DMH04_53765</name>
</gene>
<comment type="catalytic activity">
    <reaction evidence="1">
        <text>Hydrolysis of terminal non-reducing N-acetyl-D-hexosamine residues in N-acetyl-beta-D-hexosaminides.</text>
        <dbReference type="EC" id="3.2.1.52"/>
    </reaction>
</comment>
<dbReference type="PANTHER" id="PTHR30480">
    <property type="entry name" value="BETA-HEXOSAMINIDASE-RELATED"/>
    <property type="match status" value="1"/>
</dbReference>
<keyword evidence="7" id="KW-0732">Signal</keyword>
<feature type="domain" description="Glycoside hydrolase family 3 N-terminal" evidence="8">
    <location>
        <begin position="76"/>
        <end position="387"/>
    </location>
</feature>
<sequence length="395" mass="40822">MRHANRKILLAAAAGALLAAALVALDGPGPSTPVAGSAVSTVDSLRPGKRSERPAEPKPVHASGEVPCAAASEALTTRQQLAQLVMVGVPGNAEAASKIVREHQVGGVFAHASPVKLLANGGLAKVRGAARIPLTVAIDEEGGRVQTIDPLAGSMPSARRMAATMTPEQVKAKAADRGRFLHEAGVTMNFAPVVDVTGKPAGTVIGDRSFSADPRTAKQYAAAFAAGLSSAGVFPVLKHFPGHGSADSDSHKQSAVTSPLAQLEAVDLVPYRGLADYGPTAVMLGHLVVPGLTGQEPATLSPAAYQLLRTRFQFDGLAVTDDLGAMRAVTDRYDLPEAVLRAIAAGADVALWSSGARIGEVLDRLEKAVRSGELPAERVRDALRHVLISKNLCIS</sequence>
<dbReference type="InterPro" id="IPR017853">
    <property type="entry name" value="GH"/>
</dbReference>
<protein>
    <recommendedName>
        <fullName evidence="3">beta-N-acetylhexosaminidase</fullName>
        <ecNumber evidence="3">3.2.1.52</ecNumber>
    </recommendedName>
</protein>
<dbReference type="OrthoDB" id="9805821at2"/>
<dbReference type="EMBL" id="QHKI01000113">
    <property type="protein sequence ID" value="RSM61733.1"/>
    <property type="molecule type" value="Genomic_DNA"/>
</dbReference>
<dbReference type="Proteomes" id="UP000287547">
    <property type="component" value="Unassembled WGS sequence"/>
</dbReference>
<comment type="caution">
    <text evidence="9">The sequence shown here is derived from an EMBL/GenBank/DDBJ whole genome shotgun (WGS) entry which is preliminary data.</text>
</comment>
<dbReference type="Gene3D" id="3.20.20.300">
    <property type="entry name" value="Glycoside hydrolase, family 3, N-terminal domain"/>
    <property type="match status" value="1"/>
</dbReference>
<feature type="signal peptide" evidence="7">
    <location>
        <begin position="1"/>
        <end position="26"/>
    </location>
</feature>
<reference evidence="9 10" key="1">
    <citation type="submission" date="2018-05" db="EMBL/GenBank/DDBJ databases">
        <title>Evolution of GPA BGCs.</title>
        <authorList>
            <person name="Waglechner N."/>
            <person name="Wright G.D."/>
        </authorList>
    </citation>
    <scope>NUCLEOTIDE SEQUENCE [LARGE SCALE GENOMIC DNA]</scope>
    <source>
        <strain evidence="9 10">A82846</strain>
    </source>
</reference>
<dbReference type="GO" id="GO:0009254">
    <property type="term" value="P:peptidoglycan turnover"/>
    <property type="evidence" value="ECO:0007669"/>
    <property type="project" value="TreeGrafter"/>
</dbReference>
<dbReference type="RefSeq" id="WP_037275496.1">
    <property type="nucleotide sequence ID" value="NZ_QHKI01000113.1"/>
</dbReference>
<dbReference type="GO" id="GO:0004563">
    <property type="term" value="F:beta-N-acetylhexosaminidase activity"/>
    <property type="evidence" value="ECO:0007669"/>
    <property type="project" value="UniProtKB-EC"/>
</dbReference>
<name>A0A428Y2B4_KIBAR</name>
<evidence type="ECO:0000313" key="9">
    <source>
        <dbReference type="EMBL" id="RSM61733.1"/>
    </source>
</evidence>
<dbReference type="EC" id="3.2.1.52" evidence="3"/>
<feature type="chain" id="PRO_5038773545" description="beta-N-acetylhexosaminidase" evidence="7">
    <location>
        <begin position="27"/>
        <end position="395"/>
    </location>
</feature>
<keyword evidence="5" id="KW-0326">Glycosidase</keyword>
<dbReference type="AlphaFoldDB" id="A0A428Y2B4"/>
<evidence type="ECO:0000259" key="8">
    <source>
        <dbReference type="Pfam" id="PF00933"/>
    </source>
</evidence>
<dbReference type="InterPro" id="IPR001764">
    <property type="entry name" value="Glyco_hydro_3_N"/>
</dbReference>
<dbReference type="SUPFAM" id="SSF51445">
    <property type="entry name" value="(Trans)glycosidases"/>
    <property type="match status" value="1"/>
</dbReference>
<dbReference type="GO" id="GO:0005975">
    <property type="term" value="P:carbohydrate metabolic process"/>
    <property type="evidence" value="ECO:0007669"/>
    <property type="project" value="InterPro"/>
</dbReference>
<comment type="similarity">
    <text evidence="2">Belongs to the glycosyl hydrolase 3 family.</text>
</comment>
<feature type="compositionally biased region" description="Basic and acidic residues" evidence="6">
    <location>
        <begin position="49"/>
        <end position="59"/>
    </location>
</feature>
<evidence type="ECO:0000256" key="3">
    <source>
        <dbReference type="ARBA" id="ARBA00012663"/>
    </source>
</evidence>
<accession>A0A428Y2B4</accession>
<evidence type="ECO:0000256" key="5">
    <source>
        <dbReference type="ARBA" id="ARBA00023295"/>
    </source>
</evidence>
<feature type="region of interest" description="Disordered" evidence="6">
    <location>
        <begin position="31"/>
        <end position="63"/>
    </location>
</feature>